<organism evidence="3 4">
    <name type="scientific">Spirosoma montaniterrae</name>
    <dbReference type="NCBI Taxonomy" id="1178516"/>
    <lineage>
        <taxon>Bacteria</taxon>
        <taxon>Pseudomonadati</taxon>
        <taxon>Bacteroidota</taxon>
        <taxon>Cytophagia</taxon>
        <taxon>Cytophagales</taxon>
        <taxon>Cytophagaceae</taxon>
        <taxon>Spirosoma</taxon>
    </lineage>
</organism>
<evidence type="ECO:0000313" key="4">
    <source>
        <dbReference type="Proteomes" id="UP000187941"/>
    </source>
</evidence>
<feature type="domain" description="DUF6850" evidence="2">
    <location>
        <begin position="41"/>
        <end position="500"/>
    </location>
</feature>
<evidence type="ECO:0000259" key="2">
    <source>
        <dbReference type="Pfam" id="PF21012"/>
    </source>
</evidence>
<name>A0A1P9WR91_9BACT</name>
<protein>
    <recommendedName>
        <fullName evidence="2">DUF6850 domain-containing protein</fullName>
    </recommendedName>
</protein>
<dbReference type="Proteomes" id="UP000187941">
    <property type="component" value="Chromosome"/>
</dbReference>
<dbReference type="OrthoDB" id="981055at2"/>
<dbReference type="AlphaFoldDB" id="A0A1P9WR91"/>
<proteinExistence type="predicted"/>
<feature type="signal peptide" evidence="1">
    <location>
        <begin position="1"/>
        <end position="15"/>
    </location>
</feature>
<accession>A0A1P9WR91</accession>
<keyword evidence="4" id="KW-1185">Reference proteome</keyword>
<evidence type="ECO:0000313" key="3">
    <source>
        <dbReference type="EMBL" id="AQG77888.1"/>
    </source>
</evidence>
<feature type="chain" id="PRO_5012681782" description="DUF6850 domain-containing protein" evidence="1">
    <location>
        <begin position="16"/>
        <end position="503"/>
    </location>
</feature>
<evidence type="ECO:0000256" key="1">
    <source>
        <dbReference type="SAM" id="SignalP"/>
    </source>
</evidence>
<keyword evidence="1" id="KW-0732">Signal</keyword>
<reference evidence="3 4" key="1">
    <citation type="submission" date="2016-01" db="EMBL/GenBank/DDBJ databases">
        <authorList>
            <person name="Oliw E.H."/>
        </authorList>
    </citation>
    <scope>NUCLEOTIDE SEQUENCE [LARGE SCALE GENOMIC DNA]</scope>
    <source>
        <strain evidence="3 4">DY10</strain>
    </source>
</reference>
<dbReference type="Pfam" id="PF21012">
    <property type="entry name" value="DUF6850"/>
    <property type="match status" value="1"/>
</dbReference>
<dbReference type="RefSeq" id="WP_077129315.1">
    <property type="nucleotide sequence ID" value="NZ_CP014263.1"/>
</dbReference>
<dbReference type="EMBL" id="CP014263">
    <property type="protein sequence ID" value="AQG77888.1"/>
    <property type="molecule type" value="Genomic_DNA"/>
</dbReference>
<gene>
    <name evidence="3" type="ORF">AWR27_00070</name>
</gene>
<dbReference type="STRING" id="1178516.AWR27_00070"/>
<sequence length="503" mass="56319">MRFLLVLLLTSPALAQPTPADSLRLGLAGLGNAVWLTGQNAAGLNQWQGFGYGITRLSGEHHTGDFRRPQEPRQRTAIGLHSEGLRDVSGWRVYGDFDYQKQLDEQIGFSHGYDPLNGNPYVWADTLAGRWERDHIRARVAVAAPRLGRWQLGLSVPYHVGQGSRLLDPKPFYRFRDLSLLPSVWRQVSARWGWGFVLGGQFTQEENEVGFFAIDFPLLYRLRGYGSFSQSPIVSAERLVKGTVWQGTLQGHWQRQTGSQTVSWLGQVGGRIRQETIREGIAAPEAGGVFNETVAEALLARLQTNGSGGHRLALQTQLRQGTGTDPILRTVNPAYTRTTTRLDASRWRQSAGRFSRETAWLMAETLDYRDQITRTNWSALRVSAQVEWLRRWERSGPRQAGPRQADGADGQGWFGRLGAGGRYVPSRQFRALRPTRLTALLTRPDYAVQVADGLLLTGGFGRDFRLNAVNKLLHRVEARAEGMLTPNAGQRWLATLSYSILYL</sequence>
<dbReference type="KEGG" id="smon:AWR27_00070"/>
<dbReference type="InterPro" id="IPR049236">
    <property type="entry name" value="DUF6850"/>
</dbReference>